<sequence length="95" mass="10984">MEVLSPFFFIVFFICSKSFSVFAFCRFWKVLLNTGGMHYCDEQRDGLKNYISEVVVQLSSNEASYRRERLYVNKLNVILVQVAALQFGNSMTCGM</sequence>
<reference evidence="2 3" key="1">
    <citation type="submission" date="2024-01" db="EMBL/GenBank/DDBJ databases">
        <title>Genome assemblies of Stephania.</title>
        <authorList>
            <person name="Yang L."/>
        </authorList>
    </citation>
    <scope>NUCLEOTIDE SEQUENCE [LARGE SCALE GENOMIC DNA]</scope>
    <source>
        <strain evidence="2">JXDWG</strain>
        <tissue evidence="2">Leaf</tissue>
    </source>
</reference>
<dbReference type="EMBL" id="JBBNAG010000010">
    <property type="protein sequence ID" value="KAK9100970.1"/>
    <property type="molecule type" value="Genomic_DNA"/>
</dbReference>
<dbReference type="Proteomes" id="UP001419268">
    <property type="component" value="Unassembled WGS sequence"/>
</dbReference>
<accession>A0AAP0EZ87</accession>
<protein>
    <submittedName>
        <fullName evidence="2">Uncharacterized protein</fullName>
    </submittedName>
</protein>
<evidence type="ECO:0000313" key="3">
    <source>
        <dbReference type="Proteomes" id="UP001419268"/>
    </source>
</evidence>
<keyword evidence="1" id="KW-1133">Transmembrane helix</keyword>
<dbReference type="InterPro" id="IPR011989">
    <property type="entry name" value="ARM-like"/>
</dbReference>
<organism evidence="2 3">
    <name type="scientific">Stephania cephalantha</name>
    <dbReference type="NCBI Taxonomy" id="152367"/>
    <lineage>
        <taxon>Eukaryota</taxon>
        <taxon>Viridiplantae</taxon>
        <taxon>Streptophyta</taxon>
        <taxon>Embryophyta</taxon>
        <taxon>Tracheophyta</taxon>
        <taxon>Spermatophyta</taxon>
        <taxon>Magnoliopsida</taxon>
        <taxon>Ranunculales</taxon>
        <taxon>Menispermaceae</taxon>
        <taxon>Menispermoideae</taxon>
        <taxon>Cissampelideae</taxon>
        <taxon>Stephania</taxon>
    </lineage>
</organism>
<keyword evidence="1" id="KW-0812">Transmembrane</keyword>
<evidence type="ECO:0000313" key="2">
    <source>
        <dbReference type="EMBL" id="KAK9100970.1"/>
    </source>
</evidence>
<comment type="caution">
    <text evidence="2">The sequence shown here is derived from an EMBL/GenBank/DDBJ whole genome shotgun (WGS) entry which is preliminary data.</text>
</comment>
<dbReference type="Gene3D" id="1.25.10.10">
    <property type="entry name" value="Leucine-rich Repeat Variant"/>
    <property type="match status" value="1"/>
</dbReference>
<keyword evidence="1" id="KW-0472">Membrane</keyword>
<proteinExistence type="predicted"/>
<name>A0AAP0EZ87_9MAGN</name>
<feature type="transmembrane region" description="Helical" evidence="1">
    <location>
        <begin position="6"/>
        <end position="28"/>
    </location>
</feature>
<gene>
    <name evidence="2" type="ORF">Scep_024400</name>
</gene>
<keyword evidence="3" id="KW-1185">Reference proteome</keyword>
<dbReference type="AlphaFoldDB" id="A0AAP0EZ87"/>
<evidence type="ECO:0000256" key="1">
    <source>
        <dbReference type="SAM" id="Phobius"/>
    </source>
</evidence>